<dbReference type="KEGG" id="har:HEAR1789"/>
<feature type="region of interest" description="Disordered" evidence="1">
    <location>
        <begin position="57"/>
        <end position="91"/>
    </location>
</feature>
<protein>
    <submittedName>
        <fullName evidence="2">Uncharacterized protein</fullName>
    </submittedName>
</protein>
<accession>A4G608</accession>
<reference evidence="2 3" key="1">
    <citation type="journal article" date="2007" name="PLoS Genet.">
        <title>A tale of two oxidation states: bacterial colonization of arsenic-rich environments.</title>
        <authorList>
            <person name="Muller D."/>
            <person name="Medigue C."/>
            <person name="Koechler S."/>
            <person name="Barbe V."/>
            <person name="Barakat M."/>
            <person name="Talla E."/>
            <person name="Bonnefoy V."/>
            <person name="Krin E."/>
            <person name="Arsene-Ploetze F."/>
            <person name="Carapito C."/>
            <person name="Chandler M."/>
            <person name="Cournoyer B."/>
            <person name="Cruveiller S."/>
            <person name="Dossat C."/>
            <person name="Duval S."/>
            <person name="Heymann M."/>
            <person name="Leize E."/>
            <person name="Lieutaud A."/>
            <person name="Lievremont D."/>
            <person name="Makita Y."/>
            <person name="Mangenot S."/>
            <person name="Nitschke W."/>
            <person name="Ortet P."/>
            <person name="Perdrial N."/>
            <person name="Schoepp B."/>
            <person name="Siguier N."/>
            <person name="Simeonova D.D."/>
            <person name="Rouy Z."/>
            <person name="Segurens B."/>
            <person name="Turlin E."/>
            <person name="Vallenet D."/>
            <person name="Van Dorsselaer A."/>
            <person name="Weiss S."/>
            <person name="Weissenbach J."/>
            <person name="Lett M.C."/>
            <person name="Danchin A."/>
            <person name="Bertin P.N."/>
        </authorList>
    </citation>
    <scope>NUCLEOTIDE SEQUENCE [LARGE SCALE GENOMIC DNA]</scope>
    <source>
        <strain evidence="3">ULPAs1</strain>
    </source>
</reference>
<dbReference type="Proteomes" id="UP000006697">
    <property type="component" value="Chromosome"/>
</dbReference>
<name>A4G608_HERAR</name>
<organism evidence="2 3">
    <name type="scientific">Herminiimonas arsenicoxydans</name>
    <dbReference type="NCBI Taxonomy" id="204773"/>
    <lineage>
        <taxon>Bacteria</taxon>
        <taxon>Pseudomonadati</taxon>
        <taxon>Pseudomonadota</taxon>
        <taxon>Betaproteobacteria</taxon>
        <taxon>Burkholderiales</taxon>
        <taxon>Oxalobacteraceae</taxon>
        <taxon>Herminiimonas</taxon>
    </lineage>
</organism>
<sequence>MNLRPPVQNKERYGEIHEKACRFGRLMLHSTELWTELLRGDGTYCQKKLWPHDLRTTGAIAQGKKHSNRQRGNKRTYCRAHHHSRSTDAQR</sequence>
<evidence type="ECO:0000313" key="3">
    <source>
        <dbReference type="Proteomes" id="UP000006697"/>
    </source>
</evidence>
<proteinExistence type="predicted"/>
<gene>
    <name evidence="2" type="ordered locus">HEAR1789</name>
</gene>
<feature type="compositionally biased region" description="Basic residues" evidence="1">
    <location>
        <begin position="63"/>
        <end position="84"/>
    </location>
</feature>
<evidence type="ECO:0000313" key="2">
    <source>
        <dbReference type="EMBL" id="CAL61945.1"/>
    </source>
</evidence>
<dbReference type="EMBL" id="CU207211">
    <property type="protein sequence ID" value="CAL61945.1"/>
    <property type="molecule type" value="Genomic_DNA"/>
</dbReference>
<dbReference type="HOGENOM" id="CLU_2422922_0_0_4"/>
<dbReference type="AlphaFoldDB" id="A4G608"/>
<keyword evidence="3" id="KW-1185">Reference proteome</keyword>
<evidence type="ECO:0000256" key="1">
    <source>
        <dbReference type="SAM" id="MobiDB-lite"/>
    </source>
</evidence>